<proteinExistence type="predicted"/>
<sequence>MSRRDNFAAPPLLASAHVRDCNGTRRSACPGATEPGDRPEEPRFPAAAYGPAGGFPPAEAAVNTAGVFPAAAADGAGSPDTGTGAADVPDPRSIDPYQAIAEYPELAPLLAIAERTDSGWHFRPVHVRGELVAVQGLRTGLGYLDVIRIYGPDRVVVARALLVGDRAGELVFNQEGHPAEVIPALLSLPEPG</sequence>
<dbReference type="Proteomes" id="UP000298860">
    <property type="component" value="Unassembled WGS sequence"/>
</dbReference>
<name>A0A4D4JDB6_9PSEU</name>
<accession>A0A4D4JDB6</accession>
<evidence type="ECO:0000313" key="3">
    <source>
        <dbReference type="Proteomes" id="UP000298860"/>
    </source>
</evidence>
<organism evidence="2 3">
    <name type="scientific">Gandjariella thermophila</name>
    <dbReference type="NCBI Taxonomy" id="1931992"/>
    <lineage>
        <taxon>Bacteria</taxon>
        <taxon>Bacillati</taxon>
        <taxon>Actinomycetota</taxon>
        <taxon>Actinomycetes</taxon>
        <taxon>Pseudonocardiales</taxon>
        <taxon>Pseudonocardiaceae</taxon>
        <taxon>Gandjariella</taxon>
    </lineage>
</organism>
<reference evidence="3" key="1">
    <citation type="submission" date="2019-04" db="EMBL/GenBank/DDBJ databases">
        <title>Draft genome sequence of Pseudonocardiaceae bacterium SL3-2-4.</title>
        <authorList>
            <person name="Ningsih F."/>
            <person name="Yokota A."/>
            <person name="Sakai Y."/>
            <person name="Nanatani K."/>
            <person name="Yabe S."/>
            <person name="Oetari A."/>
            <person name="Sjamsuridzal W."/>
        </authorList>
    </citation>
    <scope>NUCLEOTIDE SEQUENCE [LARGE SCALE GENOMIC DNA]</scope>
    <source>
        <strain evidence="3">SL3-2-4</strain>
    </source>
</reference>
<comment type="caution">
    <text evidence="2">The sequence shown here is derived from an EMBL/GenBank/DDBJ whole genome shotgun (WGS) entry which is preliminary data.</text>
</comment>
<feature type="region of interest" description="Disordered" evidence="1">
    <location>
        <begin position="1"/>
        <end position="51"/>
    </location>
</feature>
<evidence type="ECO:0000256" key="1">
    <source>
        <dbReference type="SAM" id="MobiDB-lite"/>
    </source>
</evidence>
<protein>
    <submittedName>
        <fullName evidence="2">Uncharacterized protein</fullName>
    </submittedName>
</protein>
<dbReference type="AlphaFoldDB" id="A0A4D4JDB6"/>
<keyword evidence="3" id="KW-1185">Reference proteome</keyword>
<dbReference type="EMBL" id="BJFL01000018">
    <property type="protein sequence ID" value="GDY31887.1"/>
    <property type="molecule type" value="Genomic_DNA"/>
</dbReference>
<gene>
    <name evidence="2" type="ORF">GTS_35200</name>
</gene>
<evidence type="ECO:0000313" key="2">
    <source>
        <dbReference type="EMBL" id="GDY31887.1"/>
    </source>
</evidence>